<dbReference type="EMBL" id="JANTYZ010000010">
    <property type="protein sequence ID" value="MCS3866208.1"/>
    <property type="molecule type" value="Genomic_DNA"/>
</dbReference>
<keyword evidence="1" id="KW-0378">Hydrolase</keyword>
<sequence>MTGHVNADGEPALPVHTVGPARTLEIEAVVDTGFNGELILPRPQIEALGLPEATVTEVTLADGRVRDVPMYDAEVEFAGSTREIFVTEAPTTPLVGTGLLWGFSLYIEFQVDGAVDVDPLPPSS</sequence>
<keyword evidence="1" id="KW-0645">Protease</keyword>
<dbReference type="GO" id="GO:0006508">
    <property type="term" value="P:proteolysis"/>
    <property type="evidence" value="ECO:0007669"/>
    <property type="project" value="UniProtKB-KW"/>
</dbReference>
<reference evidence="1" key="1">
    <citation type="submission" date="2022-08" db="EMBL/GenBank/DDBJ databases">
        <title>Genomic Encyclopedia of Type Strains, Phase V (KMG-V): Genome sequencing to study the core and pangenomes of soil and plant-associated prokaryotes.</title>
        <authorList>
            <person name="Whitman W."/>
        </authorList>
    </citation>
    <scope>NUCLEOTIDE SEQUENCE</scope>
    <source>
        <strain evidence="1">SP2016B</strain>
    </source>
</reference>
<dbReference type="Proteomes" id="UP001155034">
    <property type="component" value="Unassembled WGS sequence"/>
</dbReference>
<dbReference type="GO" id="GO:0008233">
    <property type="term" value="F:peptidase activity"/>
    <property type="evidence" value="ECO:0007669"/>
    <property type="project" value="UniProtKB-KW"/>
</dbReference>
<dbReference type="InterPro" id="IPR022274">
    <property type="entry name" value="Peptidase_asp_AF0612"/>
</dbReference>
<evidence type="ECO:0000313" key="2">
    <source>
        <dbReference type="Proteomes" id="UP001155034"/>
    </source>
</evidence>
<gene>
    <name evidence="1" type="ORF">GGP82_002779</name>
</gene>
<comment type="caution">
    <text evidence="1">The sequence shown here is derived from an EMBL/GenBank/DDBJ whole genome shotgun (WGS) entry which is preliminary data.</text>
</comment>
<dbReference type="AlphaFoldDB" id="A0A9X2U3K0"/>
<accession>A0A9X2U3K0</accession>
<evidence type="ECO:0000313" key="1">
    <source>
        <dbReference type="EMBL" id="MCS3866208.1"/>
    </source>
</evidence>
<proteinExistence type="predicted"/>
<organism evidence="1 2">
    <name type="scientific">Salinibacter ruber</name>
    <dbReference type="NCBI Taxonomy" id="146919"/>
    <lineage>
        <taxon>Bacteria</taxon>
        <taxon>Pseudomonadati</taxon>
        <taxon>Rhodothermota</taxon>
        <taxon>Rhodothermia</taxon>
        <taxon>Rhodothermales</taxon>
        <taxon>Salinibacteraceae</taxon>
        <taxon>Salinibacter</taxon>
    </lineage>
</organism>
<dbReference type="RefSeq" id="WP_259083957.1">
    <property type="nucleotide sequence ID" value="NZ_JANTYZ010000010.1"/>
</dbReference>
<name>A0A9X2U3K0_9BACT</name>
<protein>
    <submittedName>
        <fullName evidence="1">Clan AA aspartic protease</fullName>
    </submittedName>
</protein>
<dbReference type="NCBIfam" id="TIGR03698">
    <property type="entry name" value="clan_AA_DTGF"/>
    <property type="match status" value="1"/>
</dbReference>